<name>A0A556RGE7_9GAMM</name>
<protein>
    <submittedName>
        <fullName evidence="1">Uncharacterized protein</fullName>
    </submittedName>
</protein>
<dbReference type="Proteomes" id="UP000319138">
    <property type="component" value="Unassembled WGS sequence"/>
</dbReference>
<comment type="caution">
    <text evidence="1">The sequence shown here is derived from an EMBL/GenBank/DDBJ whole genome shotgun (WGS) entry which is preliminary data.</text>
</comment>
<dbReference type="EMBL" id="VMHL01000006">
    <property type="protein sequence ID" value="TSJ87965.1"/>
    <property type="molecule type" value="Genomic_DNA"/>
</dbReference>
<gene>
    <name evidence="1" type="ORF">FPQ14_11525</name>
</gene>
<accession>A0A556RGE7</accession>
<dbReference type="AlphaFoldDB" id="A0A556RGE7"/>
<organism evidence="1 2">
    <name type="scientific">Gilliamella apicola</name>
    <dbReference type="NCBI Taxonomy" id="1196095"/>
    <lineage>
        <taxon>Bacteria</taxon>
        <taxon>Pseudomonadati</taxon>
        <taxon>Pseudomonadota</taxon>
        <taxon>Gammaproteobacteria</taxon>
        <taxon>Orbales</taxon>
        <taxon>Orbaceae</taxon>
        <taxon>Gilliamella</taxon>
    </lineage>
</organism>
<dbReference type="RefSeq" id="WP_144190347.1">
    <property type="nucleotide sequence ID" value="NZ_VMHL01000006.1"/>
</dbReference>
<evidence type="ECO:0000313" key="1">
    <source>
        <dbReference type="EMBL" id="TSJ87965.1"/>
    </source>
</evidence>
<sequence>MKVKYLSKKDECPFRDITPGNAFCYVEEIFIKVGEGTYKGHYAMSVCNGDIIDLNPDVLVEPIDAELTIQKRI</sequence>
<evidence type="ECO:0000313" key="2">
    <source>
        <dbReference type="Proteomes" id="UP000319138"/>
    </source>
</evidence>
<proteinExistence type="predicted"/>
<reference evidence="1 2" key="1">
    <citation type="submission" date="2019-07" db="EMBL/GenBank/DDBJ databases">
        <title>Gilliamella genomes.</title>
        <authorList>
            <person name="Zheng H."/>
        </authorList>
    </citation>
    <scope>NUCLEOTIDE SEQUENCE [LARGE SCALE GENOMIC DNA]</scope>
    <source>
        <strain evidence="1 2">W8131</strain>
    </source>
</reference>